<name>A0A5C5VWP9_9PLAN</name>
<dbReference type="EMBL" id="SIHI01000034">
    <property type="protein sequence ID" value="TWT43048.1"/>
    <property type="molecule type" value="Genomic_DNA"/>
</dbReference>
<gene>
    <name evidence="1" type="ORF">KOR42_45080</name>
</gene>
<dbReference type="InterPro" id="IPR038765">
    <property type="entry name" value="Papain-like_cys_pep_sf"/>
</dbReference>
<proteinExistence type="predicted"/>
<sequence length="263" mass="29071">MNVPASARQEDTVDSDLAAGGEARLILSGRGNVTTPIPNALPLVNAWQPGDVLACHGRDLTSAVIRSGTRWPLDPWSLWKPPSHVGIITRSQRLEGQPVLVESTTLNRHPCLIRGTICQGAQVQHIHERIDDYTAAGGSVDVYRLVGIHALDAREAARLEFDLVESFVHKFQATYDMRGALISAAKTYHLLNWMPKADQQHLFCSELIAAALMRIGLLNQANPAWYNPGRLIHELLRLGKYERIHTFTAPLSDPITLRFPASV</sequence>
<evidence type="ECO:0000313" key="1">
    <source>
        <dbReference type="EMBL" id="TWT43048.1"/>
    </source>
</evidence>
<protein>
    <submittedName>
        <fullName evidence="1">Uncharacterized protein</fullName>
    </submittedName>
</protein>
<comment type="caution">
    <text evidence="1">The sequence shown here is derived from an EMBL/GenBank/DDBJ whole genome shotgun (WGS) entry which is preliminary data.</text>
</comment>
<organism evidence="1 2">
    <name type="scientific">Thalassoglobus neptunius</name>
    <dbReference type="NCBI Taxonomy" id="1938619"/>
    <lineage>
        <taxon>Bacteria</taxon>
        <taxon>Pseudomonadati</taxon>
        <taxon>Planctomycetota</taxon>
        <taxon>Planctomycetia</taxon>
        <taxon>Planctomycetales</taxon>
        <taxon>Planctomycetaceae</taxon>
        <taxon>Thalassoglobus</taxon>
    </lineage>
</organism>
<keyword evidence="2" id="KW-1185">Reference proteome</keyword>
<dbReference type="RefSeq" id="WP_146511860.1">
    <property type="nucleotide sequence ID" value="NZ_SIHI01000034.1"/>
</dbReference>
<reference evidence="1 2" key="1">
    <citation type="submission" date="2019-02" db="EMBL/GenBank/DDBJ databases">
        <title>Deep-cultivation of Planctomycetes and their phenomic and genomic characterization uncovers novel biology.</title>
        <authorList>
            <person name="Wiegand S."/>
            <person name="Jogler M."/>
            <person name="Boedeker C."/>
            <person name="Pinto D."/>
            <person name="Vollmers J."/>
            <person name="Rivas-Marin E."/>
            <person name="Kohn T."/>
            <person name="Peeters S.H."/>
            <person name="Heuer A."/>
            <person name="Rast P."/>
            <person name="Oberbeckmann S."/>
            <person name="Bunk B."/>
            <person name="Jeske O."/>
            <person name="Meyerdierks A."/>
            <person name="Storesund J.E."/>
            <person name="Kallscheuer N."/>
            <person name="Luecker S."/>
            <person name="Lage O.M."/>
            <person name="Pohl T."/>
            <person name="Merkel B.J."/>
            <person name="Hornburger P."/>
            <person name="Mueller R.-W."/>
            <person name="Bruemmer F."/>
            <person name="Labrenz M."/>
            <person name="Spormann A.M."/>
            <person name="Op Den Camp H."/>
            <person name="Overmann J."/>
            <person name="Amann R."/>
            <person name="Jetten M.S.M."/>
            <person name="Mascher T."/>
            <person name="Medema M.H."/>
            <person name="Devos D.P."/>
            <person name="Kaster A.-K."/>
            <person name="Ovreas L."/>
            <person name="Rohde M."/>
            <person name="Galperin M.Y."/>
            <person name="Jogler C."/>
        </authorList>
    </citation>
    <scope>NUCLEOTIDE SEQUENCE [LARGE SCALE GENOMIC DNA]</scope>
    <source>
        <strain evidence="1 2">KOR42</strain>
    </source>
</reference>
<dbReference type="Gene3D" id="3.90.1720.10">
    <property type="entry name" value="endopeptidase domain like (from Nostoc punctiforme)"/>
    <property type="match status" value="1"/>
</dbReference>
<dbReference type="OrthoDB" id="2843884at2"/>
<dbReference type="SUPFAM" id="SSF54001">
    <property type="entry name" value="Cysteine proteinases"/>
    <property type="match status" value="1"/>
</dbReference>
<accession>A0A5C5VWP9</accession>
<dbReference type="Proteomes" id="UP000317243">
    <property type="component" value="Unassembled WGS sequence"/>
</dbReference>
<dbReference type="AlphaFoldDB" id="A0A5C5VWP9"/>
<evidence type="ECO:0000313" key="2">
    <source>
        <dbReference type="Proteomes" id="UP000317243"/>
    </source>
</evidence>